<evidence type="ECO:0000313" key="2">
    <source>
        <dbReference type="Proteomes" id="UP000225108"/>
    </source>
</evidence>
<gene>
    <name evidence="1" type="ORF">CSW57_04260</name>
</gene>
<organism evidence="1 2">
    <name type="scientific">Williamsia marianensis</name>
    <dbReference type="NCBI Taxonomy" id="85044"/>
    <lineage>
        <taxon>Bacteria</taxon>
        <taxon>Bacillati</taxon>
        <taxon>Actinomycetota</taxon>
        <taxon>Actinomycetes</taxon>
        <taxon>Mycobacteriales</taxon>
        <taxon>Nocardiaceae</taxon>
        <taxon>Williamsia</taxon>
    </lineage>
</organism>
<evidence type="ECO:0008006" key="3">
    <source>
        <dbReference type="Google" id="ProtNLM"/>
    </source>
</evidence>
<reference evidence="1 2" key="1">
    <citation type="submission" date="2017-10" db="EMBL/GenBank/DDBJ databases">
        <title>The draft genome sequence of Williamsia sp. BULT 1.1 isolated from the semi-arid grassland soils from South Africa.</title>
        <authorList>
            <person name="Kabwe M.H."/>
            <person name="Govender N."/>
            <person name="Mutseka Lunga P."/>
            <person name="Vikram S."/>
            <person name="Makhalanyane T.P."/>
        </authorList>
    </citation>
    <scope>NUCLEOTIDE SEQUENCE [LARGE SCALE GENOMIC DNA]</scope>
    <source>
        <strain evidence="1 2">BULT 1.1</strain>
    </source>
</reference>
<evidence type="ECO:0000313" key="1">
    <source>
        <dbReference type="EMBL" id="PHV68437.1"/>
    </source>
</evidence>
<dbReference type="Proteomes" id="UP000225108">
    <property type="component" value="Unassembled WGS sequence"/>
</dbReference>
<name>A0A2G3PRG5_WILMA</name>
<proteinExistence type="predicted"/>
<dbReference type="EMBL" id="PEBD01000004">
    <property type="protein sequence ID" value="PHV68437.1"/>
    <property type="molecule type" value="Genomic_DNA"/>
</dbReference>
<protein>
    <recommendedName>
        <fullName evidence="3">Excreted virulence factor EspC (Type VII ESX diderm)</fullName>
    </recommendedName>
</protein>
<dbReference type="RefSeq" id="WP_099381563.1">
    <property type="nucleotide sequence ID" value="NZ_PEBD01000004.1"/>
</dbReference>
<comment type="caution">
    <text evidence="1">The sequence shown here is derived from an EMBL/GenBank/DDBJ whole genome shotgun (WGS) entry which is preliminary data.</text>
</comment>
<sequence length="102" mass="10571">MAPNDVSETFSISPAEVMATASTWQQQGVVVNGLDFSGMACASGAGSRTFAAVVACNVAATNATESIGARLTTLGESLRTFTVTSSENDRTTADSFTRLMPR</sequence>
<accession>A0A2G3PRG5</accession>
<dbReference type="AlphaFoldDB" id="A0A2G3PRG5"/>